<gene>
    <name evidence="1" type="ORF">N8E88_01900</name>
</gene>
<proteinExistence type="predicted"/>
<name>A0ACD4CW40_9HYPH</name>
<accession>A0ACD4CW40</accession>
<geneLocation type="plasmid" evidence="1 2">
    <name>p_unnamed3</name>
</geneLocation>
<reference evidence="1" key="1">
    <citation type="submission" date="2022-09" db="EMBL/GenBank/DDBJ databases">
        <title>Interaction between co-microsymbionts with complementary sets of symbiotic genes in legume-rhizobium systems.</title>
        <authorList>
            <person name="Safronova V."/>
            <person name="Sazanova A."/>
            <person name="Afonin A."/>
            <person name="Chirak E."/>
        </authorList>
    </citation>
    <scope>NUCLEOTIDE SEQUENCE</scope>
    <source>
        <strain evidence="1">A18/3m</strain>
    </source>
</reference>
<protein>
    <submittedName>
        <fullName evidence="1">Enoyl-CoA hydratase/isomerase family protein</fullName>
    </submittedName>
</protein>
<dbReference type="Proteomes" id="UP001061991">
    <property type="component" value="Plasmid p_unnamed3"/>
</dbReference>
<keyword evidence="2" id="KW-1185">Reference proteome</keyword>
<sequence length="217" mass="23180">MTSCGTTFSSGFDLRTVKEQDASAQTDEVAVLESLINRLAPSRLITIAALNGLAIGGASDLVLACDLRIATSAAGIRMPAALLGIPLYLGALRRYLLAFGSARGKHLIFTGTPAYAEELLSLGIVSEIVPPERLESRALELAKFLSSMPPLPLQAMKQAVDGLAHGAFDDSRLRIALEQAFDGQQIIRLIEAAHRPTRPSPFGSRSSSQYRDSEKCA</sequence>
<dbReference type="EMBL" id="CP104970">
    <property type="protein sequence ID" value="UXN57807.1"/>
    <property type="molecule type" value="Genomic_DNA"/>
</dbReference>
<evidence type="ECO:0000313" key="2">
    <source>
        <dbReference type="Proteomes" id="UP001061991"/>
    </source>
</evidence>
<keyword evidence="1" id="KW-0614">Plasmid</keyword>
<evidence type="ECO:0000313" key="1">
    <source>
        <dbReference type="EMBL" id="UXN57807.1"/>
    </source>
</evidence>
<organism evidence="1 2">
    <name type="scientific">Phyllobacterium zundukense</name>
    <dbReference type="NCBI Taxonomy" id="1867719"/>
    <lineage>
        <taxon>Bacteria</taxon>
        <taxon>Pseudomonadati</taxon>
        <taxon>Pseudomonadota</taxon>
        <taxon>Alphaproteobacteria</taxon>
        <taxon>Hyphomicrobiales</taxon>
        <taxon>Phyllobacteriaceae</taxon>
        <taxon>Phyllobacterium</taxon>
    </lineage>
</organism>